<sequence>MRTRRFPVVCTKSEMIGPDSSLLKQDPGVLHTIMAVYSAALGLNNIEQCEDSNNDQDIASCLQLLGDNRNELIRDGVAGVEFDVLPDLLGNDAFRFSFDEAGRGSGGTVIKNFQASSGDSNYVALQV</sequence>
<dbReference type="Gene3D" id="3.40.50.2300">
    <property type="match status" value="1"/>
</dbReference>
<organism evidence="1 2">
    <name type="scientific">Elysia chlorotica</name>
    <name type="common">Eastern emerald elysia</name>
    <name type="synonym">Sea slug</name>
    <dbReference type="NCBI Taxonomy" id="188477"/>
    <lineage>
        <taxon>Eukaryota</taxon>
        <taxon>Metazoa</taxon>
        <taxon>Spiralia</taxon>
        <taxon>Lophotrochozoa</taxon>
        <taxon>Mollusca</taxon>
        <taxon>Gastropoda</taxon>
        <taxon>Heterobranchia</taxon>
        <taxon>Euthyneura</taxon>
        <taxon>Panpulmonata</taxon>
        <taxon>Sacoglossa</taxon>
        <taxon>Placobranchoidea</taxon>
        <taxon>Plakobranchidae</taxon>
        <taxon>Elysia</taxon>
    </lineage>
</organism>
<dbReference type="STRING" id="188477.A0A3S1AZQ6"/>
<proteinExistence type="predicted"/>
<protein>
    <recommendedName>
        <fullName evidence="3">Receptor ligand binding region domain-containing protein</fullName>
    </recommendedName>
</protein>
<dbReference type="EMBL" id="RQTK01005193">
    <property type="protein sequence ID" value="RUS68381.1"/>
    <property type="molecule type" value="Genomic_DNA"/>
</dbReference>
<evidence type="ECO:0000313" key="2">
    <source>
        <dbReference type="Proteomes" id="UP000271974"/>
    </source>
</evidence>
<feature type="non-terminal residue" evidence="1">
    <location>
        <position position="127"/>
    </location>
</feature>
<dbReference type="Proteomes" id="UP000271974">
    <property type="component" value="Unassembled WGS sequence"/>
</dbReference>
<keyword evidence="2" id="KW-1185">Reference proteome</keyword>
<accession>A0A3S1AZQ6</accession>
<evidence type="ECO:0008006" key="3">
    <source>
        <dbReference type="Google" id="ProtNLM"/>
    </source>
</evidence>
<reference evidence="1 2" key="1">
    <citation type="submission" date="2019-01" db="EMBL/GenBank/DDBJ databases">
        <title>A draft genome assembly of the solar-powered sea slug Elysia chlorotica.</title>
        <authorList>
            <person name="Cai H."/>
            <person name="Li Q."/>
            <person name="Fang X."/>
            <person name="Li J."/>
            <person name="Curtis N.E."/>
            <person name="Altenburger A."/>
            <person name="Shibata T."/>
            <person name="Feng M."/>
            <person name="Maeda T."/>
            <person name="Schwartz J.A."/>
            <person name="Shigenobu S."/>
            <person name="Lundholm N."/>
            <person name="Nishiyama T."/>
            <person name="Yang H."/>
            <person name="Hasebe M."/>
            <person name="Li S."/>
            <person name="Pierce S.K."/>
            <person name="Wang J."/>
        </authorList>
    </citation>
    <scope>NUCLEOTIDE SEQUENCE [LARGE SCALE GENOMIC DNA]</scope>
    <source>
        <strain evidence="1">EC2010</strain>
        <tissue evidence="1">Whole organism of an adult</tissue>
    </source>
</reference>
<comment type="caution">
    <text evidence="1">The sequence shown here is derived from an EMBL/GenBank/DDBJ whole genome shotgun (WGS) entry which is preliminary data.</text>
</comment>
<dbReference type="AlphaFoldDB" id="A0A3S1AZQ6"/>
<gene>
    <name evidence="1" type="ORF">EGW08_023857</name>
</gene>
<evidence type="ECO:0000313" key="1">
    <source>
        <dbReference type="EMBL" id="RUS68381.1"/>
    </source>
</evidence>
<name>A0A3S1AZQ6_ELYCH</name>